<dbReference type="SUPFAM" id="SSF55620">
    <property type="entry name" value="Tetrahydrobiopterin biosynthesis enzymes-like"/>
    <property type="match status" value="1"/>
</dbReference>
<name>A0A149W012_9PROT</name>
<dbReference type="STRING" id="1789004.FEMY_06560"/>
<dbReference type="GO" id="GO:0004150">
    <property type="term" value="F:dihydroneopterin aldolase activity"/>
    <property type="evidence" value="ECO:0007669"/>
    <property type="project" value="InterPro"/>
</dbReference>
<dbReference type="NCBIfam" id="TIGR00526">
    <property type="entry name" value="folB_dom"/>
    <property type="match status" value="1"/>
</dbReference>
<evidence type="ECO:0000313" key="3">
    <source>
        <dbReference type="Proteomes" id="UP000075653"/>
    </source>
</evidence>
<accession>A0A149W012</accession>
<dbReference type="Gene3D" id="3.30.1130.10">
    <property type="match status" value="1"/>
</dbReference>
<sequence>MPLPSLLSSDSLTRFVLEGIDLELEIGINAFEIGKPQKVSLTVSVEVPDTLCHIADSREGLLSGYDYNHVYDAIKQAISEPVTLIEVLAQRIADLLLRNPEVRVCEIKVMKYRMWPEVATVSVSIRRSQPLRPGAV</sequence>
<dbReference type="InterPro" id="IPR043133">
    <property type="entry name" value="GTP-CH-I_C/QueF"/>
</dbReference>
<dbReference type="SMART" id="SM00905">
    <property type="entry name" value="FolB"/>
    <property type="match status" value="1"/>
</dbReference>
<evidence type="ECO:0000313" key="2">
    <source>
        <dbReference type="EMBL" id="KXW58780.1"/>
    </source>
</evidence>
<feature type="domain" description="Dihydroneopterin aldolase/epimerase" evidence="1">
    <location>
        <begin position="15"/>
        <end position="127"/>
    </location>
</feature>
<dbReference type="InterPro" id="IPR006157">
    <property type="entry name" value="FolB_dom"/>
</dbReference>
<organism evidence="2 3">
    <name type="scientific">Ferrovum myxofaciens</name>
    <dbReference type="NCBI Taxonomy" id="416213"/>
    <lineage>
        <taxon>Bacteria</taxon>
        <taxon>Pseudomonadati</taxon>
        <taxon>Pseudomonadota</taxon>
        <taxon>Betaproteobacteria</taxon>
        <taxon>Ferrovales</taxon>
        <taxon>Ferrovaceae</taxon>
        <taxon>Ferrovum</taxon>
    </lineage>
</organism>
<keyword evidence="3" id="KW-1185">Reference proteome</keyword>
<dbReference type="Pfam" id="PF02152">
    <property type="entry name" value="FolB"/>
    <property type="match status" value="1"/>
</dbReference>
<dbReference type="Proteomes" id="UP000075653">
    <property type="component" value="Unassembled WGS sequence"/>
</dbReference>
<protein>
    <submittedName>
        <fullName evidence="2">Dihydroneopterin aldolase</fullName>
    </submittedName>
</protein>
<comment type="caution">
    <text evidence="2">The sequence shown here is derived from an EMBL/GenBank/DDBJ whole genome shotgun (WGS) entry which is preliminary data.</text>
</comment>
<dbReference type="GO" id="GO:0006760">
    <property type="term" value="P:folic acid-containing compound metabolic process"/>
    <property type="evidence" value="ECO:0007669"/>
    <property type="project" value="InterPro"/>
</dbReference>
<dbReference type="EMBL" id="LRRD01000010">
    <property type="protein sequence ID" value="KXW58780.1"/>
    <property type="molecule type" value="Genomic_DNA"/>
</dbReference>
<proteinExistence type="predicted"/>
<dbReference type="PATRIC" id="fig|1789004.3.peg.662"/>
<gene>
    <name evidence="2" type="ORF">FEMY_06560</name>
</gene>
<dbReference type="RefSeq" id="WP_062187611.1">
    <property type="nucleotide sequence ID" value="NZ_CP149478.1"/>
</dbReference>
<evidence type="ECO:0000259" key="1">
    <source>
        <dbReference type="SMART" id="SM00905"/>
    </source>
</evidence>
<reference evidence="2 3" key="1">
    <citation type="submission" date="2016-01" db="EMBL/GenBank/DDBJ databases">
        <title>Genome sequence of the acidophilic iron oxidising Ferrovum strain Z-31.</title>
        <authorList>
            <person name="Poehlein A."/>
            <person name="Ullrich S.R."/>
            <person name="Schloemann M."/>
            <person name="Muehling M."/>
            <person name="Daniel R."/>
        </authorList>
    </citation>
    <scope>NUCLEOTIDE SEQUENCE [LARGE SCALE GENOMIC DNA]</scope>
    <source>
        <strain evidence="2 3">Z-31</strain>
    </source>
</reference>
<dbReference type="AlphaFoldDB" id="A0A149W012"/>